<dbReference type="PANTHER" id="PTHR12215:SF10">
    <property type="entry name" value="L-AMINOADIPATE-SEMIALDEHYDE DEHYDROGENASE-PHOSPHOPANTETHEINYL TRANSFERASE"/>
    <property type="match status" value="1"/>
</dbReference>
<dbReference type="InterPro" id="IPR008278">
    <property type="entry name" value="4-PPantetheinyl_Trfase_dom"/>
</dbReference>
<dbReference type="RefSeq" id="XP_058348872.1">
    <property type="nucleotide sequence ID" value="XM_058480349.1"/>
</dbReference>
<dbReference type="Pfam" id="PF22624">
    <property type="entry name" value="AASDHPPT_N"/>
    <property type="match status" value="1"/>
</dbReference>
<dbReference type="GO" id="GO:0008897">
    <property type="term" value="F:holo-[acyl-carrier-protein] synthase activity"/>
    <property type="evidence" value="ECO:0007669"/>
    <property type="project" value="UniProtKB-EC"/>
</dbReference>
<keyword evidence="2" id="KW-0808">Transferase</keyword>
<dbReference type="GO" id="GO:0005829">
    <property type="term" value="C:cytosol"/>
    <property type="evidence" value="ECO:0007669"/>
    <property type="project" value="TreeGrafter"/>
</dbReference>
<dbReference type="SUPFAM" id="SSF56214">
    <property type="entry name" value="4'-phosphopantetheinyl transferase"/>
    <property type="match status" value="2"/>
</dbReference>
<dbReference type="GO" id="GO:0000287">
    <property type="term" value="F:magnesium ion binding"/>
    <property type="evidence" value="ECO:0007669"/>
    <property type="project" value="InterPro"/>
</dbReference>
<dbReference type="Proteomes" id="UP001234581">
    <property type="component" value="Unassembled WGS sequence"/>
</dbReference>
<dbReference type="GeneID" id="83207657"/>
<dbReference type="InterPro" id="IPR055066">
    <property type="entry name" value="AASDHPPT_N"/>
</dbReference>
<evidence type="ECO:0000256" key="2">
    <source>
        <dbReference type="ARBA" id="ARBA00022679"/>
    </source>
</evidence>
<dbReference type="AlphaFoldDB" id="A0AAD8DJ74"/>
<evidence type="ECO:0000313" key="6">
    <source>
        <dbReference type="Proteomes" id="UP001234581"/>
    </source>
</evidence>
<reference evidence="5 6" key="1">
    <citation type="submission" date="2023-03" db="EMBL/GenBank/DDBJ databases">
        <title>Genome sequence of Lichtheimia ornata CBS 291.66.</title>
        <authorList>
            <person name="Mohabir J.T."/>
            <person name="Shea T.P."/>
            <person name="Kurbessoian T."/>
            <person name="Berby B."/>
            <person name="Fontaine J."/>
            <person name="Livny J."/>
            <person name="Gnirke A."/>
            <person name="Stajich J.E."/>
            <person name="Cuomo C.A."/>
        </authorList>
    </citation>
    <scope>NUCLEOTIDE SEQUENCE [LARGE SCALE GENOMIC DNA]</scope>
    <source>
        <strain evidence="5">CBS 291.66</strain>
    </source>
</reference>
<evidence type="ECO:0000259" key="3">
    <source>
        <dbReference type="Pfam" id="PF01648"/>
    </source>
</evidence>
<evidence type="ECO:0000313" key="5">
    <source>
        <dbReference type="EMBL" id="KAJ8663960.1"/>
    </source>
</evidence>
<dbReference type="Pfam" id="PF01648">
    <property type="entry name" value="ACPS"/>
    <property type="match status" value="1"/>
</dbReference>
<dbReference type="EMBL" id="JARTCD010000001">
    <property type="protein sequence ID" value="KAJ8663960.1"/>
    <property type="molecule type" value="Genomic_DNA"/>
</dbReference>
<feature type="domain" description="4'-phosphopantetheinyl transferase N-terminal" evidence="4">
    <location>
        <begin position="13"/>
        <end position="110"/>
    </location>
</feature>
<sequence>MILLAFDIRGAFKEFDQALAMLPDAESRAAVMRYKFDNDRQLALASQLLRRYVFVKYYGFEWDTIRFGSMTKGGKPVLLHPHESSSSPSADTSYDFNISHHGHWVILAATDQPGHCVGVDVVTMDTLPSSSSVTELIECFQPQLSPQEQHMLRHHPHPLEAFYGIWALKESYTKAIGVGLYHELNQLNFYNSKEGLIQMSNTGKEQPNLGFHMGWLDEKTLAAVCYDDDKSTLCKDLDDPPLQIGDVFRGRIDRHFRIVTLHDCMSVK</sequence>
<dbReference type="Gene3D" id="3.90.470.20">
    <property type="entry name" value="4'-phosphopantetheinyl transferase domain"/>
    <property type="match status" value="2"/>
</dbReference>
<evidence type="ECO:0000259" key="4">
    <source>
        <dbReference type="Pfam" id="PF22624"/>
    </source>
</evidence>
<dbReference type="GO" id="GO:0019878">
    <property type="term" value="P:lysine biosynthetic process via aminoadipic acid"/>
    <property type="evidence" value="ECO:0007669"/>
    <property type="project" value="TreeGrafter"/>
</dbReference>
<evidence type="ECO:0000256" key="1">
    <source>
        <dbReference type="ARBA" id="ARBA00013172"/>
    </source>
</evidence>
<proteinExistence type="predicted"/>
<name>A0AAD8DJ74_9FUNG</name>
<keyword evidence="6" id="KW-1185">Reference proteome</keyword>
<dbReference type="PANTHER" id="PTHR12215">
    <property type="entry name" value="PHOSPHOPANTETHEINE TRANSFERASE"/>
    <property type="match status" value="1"/>
</dbReference>
<dbReference type="EC" id="2.7.8.7" evidence="1"/>
<gene>
    <name evidence="5" type="ORF">O0I10_000235</name>
</gene>
<feature type="domain" description="4'-phosphopantetheinyl transferase" evidence="3">
    <location>
        <begin position="117"/>
        <end position="207"/>
    </location>
</feature>
<dbReference type="InterPro" id="IPR037143">
    <property type="entry name" value="4-PPantetheinyl_Trfase_dom_sf"/>
</dbReference>
<comment type="caution">
    <text evidence="5">The sequence shown here is derived from an EMBL/GenBank/DDBJ whole genome shotgun (WGS) entry which is preliminary data.</text>
</comment>
<organism evidence="5 6">
    <name type="scientific">Lichtheimia ornata</name>
    <dbReference type="NCBI Taxonomy" id="688661"/>
    <lineage>
        <taxon>Eukaryota</taxon>
        <taxon>Fungi</taxon>
        <taxon>Fungi incertae sedis</taxon>
        <taxon>Mucoromycota</taxon>
        <taxon>Mucoromycotina</taxon>
        <taxon>Mucoromycetes</taxon>
        <taxon>Mucorales</taxon>
        <taxon>Lichtheimiaceae</taxon>
        <taxon>Lichtheimia</taxon>
    </lineage>
</organism>
<protein>
    <recommendedName>
        <fullName evidence="1">holo-[acyl-carrier-protein] synthase</fullName>
        <ecNumber evidence="1">2.7.8.7</ecNumber>
    </recommendedName>
</protein>
<dbReference type="InterPro" id="IPR050559">
    <property type="entry name" value="P-Pant_transferase_sf"/>
</dbReference>
<accession>A0AAD8DJ74</accession>